<name>A0A147IIW0_9SPHN</name>
<dbReference type="EMBL" id="LDTE01000187">
    <property type="protein sequence ID" value="KTT92399.1"/>
    <property type="molecule type" value="Genomic_DNA"/>
</dbReference>
<evidence type="ECO:0000313" key="1">
    <source>
        <dbReference type="EMBL" id="KTT92399.1"/>
    </source>
</evidence>
<comment type="caution">
    <text evidence="1">The sequence shown here is derived from an EMBL/GenBank/DDBJ whole genome shotgun (WGS) entry which is preliminary data.</text>
</comment>
<dbReference type="AlphaFoldDB" id="A0A147IIW0"/>
<sequence>MEGRLLPNGAWTFDMVQDRLVEAMVTCWRGGDRERAWLHVRSAWPEIQRDRNAGDYDARGGEASSSEVALRSASLTRVEVAEMEEAFAWVGRLSVVDRKVLAVAIGQLASGKREVDWGRVLRKLDQSTGRDGLRMRYARAIASICEVLNGGNPRALRVNRDDVAAV</sequence>
<gene>
    <name evidence="1" type="ORF">SB4_18570</name>
</gene>
<dbReference type="OrthoDB" id="7567692at2"/>
<organism evidence="1 2">
    <name type="scientific">Sphingomonas sanguinis</name>
    <dbReference type="NCBI Taxonomy" id="33051"/>
    <lineage>
        <taxon>Bacteria</taxon>
        <taxon>Pseudomonadati</taxon>
        <taxon>Pseudomonadota</taxon>
        <taxon>Alphaproteobacteria</taxon>
        <taxon>Sphingomonadales</taxon>
        <taxon>Sphingomonadaceae</taxon>
        <taxon>Sphingomonas</taxon>
    </lineage>
</organism>
<accession>A0A147IIW0</accession>
<proteinExistence type="predicted"/>
<evidence type="ECO:0000313" key="2">
    <source>
        <dbReference type="Proteomes" id="UP000074072"/>
    </source>
</evidence>
<dbReference type="PATRIC" id="fig|33051.4.peg.1367"/>
<reference evidence="1 2" key="1">
    <citation type="journal article" date="2016" name="Front. Microbiol.">
        <title>Genomic Resource of Rice Seed Associated Bacteria.</title>
        <authorList>
            <person name="Midha S."/>
            <person name="Bansal K."/>
            <person name="Sharma S."/>
            <person name="Kumar N."/>
            <person name="Patil P.P."/>
            <person name="Chaudhry V."/>
            <person name="Patil P.B."/>
        </authorList>
    </citation>
    <scope>NUCLEOTIDE SEQUENCE [LARGE SCALE GENOMIC DNA]</scope>
    <source>
        <strain evidence="1 2">SB4</strain>
    </source>
</reference>
<protein>
    <submittedName>
        <fullName evidence="1">Uncharacterized protein</fullName>
    </submittedName>
</protein>
<dbReference type="Proteomes" id="UP000074072">
    <property type="component" value="Unassembled WGS sequence"/>
</dbReference>